<gene>
    <name evidence="2" type="ORF">LJ657_16595</name>
</gene>
<name>A0A9Q3Z558_9ACTN</name>
<dbReference type="AlphaFoldDB" id="A0A9Q3Z558"/>
<accession>A0A9Q3Z558</accession>
<organism evidence="2 3">
    <name type="scientific">Streptomyces guryensis</name>
    <dbReference type="NCBI Taxonomy" id="2886947"/>
    <lineage>
        <taxon>Bacteria</taxon>
        <taxon>Bacillati</taxon>
        <taxon>Actinomycetota</taxon>
        <taxon>Actinomycetes</taxon>
        <taxon>Kitasatosporales</taxon>
        <taxon>Streptomycetaceae</taxon>
        <taxon>Streptomyces</taxon>
    </lineage>
</organism>
<protein>
    <submittedName>
        <fullName evidence="2">DUF397 domain-containing protein</fullName>
    </submittedName>
</protein>
<evidence type="ECO:0000259" key="1">
    <source>
        <dbReference type="Pfam" id="PF04149"/>
    </source>
</evidence>
<dbReference type="EMBL" id="JAJSBI010000007">
    <property type="protein sequence ID" value="MCD9875261.1"/>
    <property type="molecule type" value="Genomic_DNA"/>
</dbReference>
<sequence>MTQPRTHMAPEFTNAGAHWFKSSYSDGAGNNCIEVADLTATAHAGIAIRDSKDPHGPALLIDPAPYMAFIQGIRHS</sequence>
<evidence type="ECO:0000313" key="2">
    <source>
        <dbReference type="EMBL" id="MCD9875261.1"/>
    </source>
</evidence>
<dbReference type="InterPro" id="IPR007278">
    <property type="entry name" value="DUF397"/>
</dbReference>
<reference evidence="2" key="1">
    <citation type="submission" date="2021-12" db="EMBL/GenBank/DDBJ databases">
        <authorList>
            <person name="Lee J.-H."/>
            <person name="Kim S.-B."/>
        </authorList>
    </citation>
    <scope>NUCLEOTIDE SEQUENCE</scope>
    <source>
        <strain evidence="2">NR30</strain>
    </source>
</reference>
<dbReference type="RefSeq" id="WP_232649382.1">
    <property type="nucleotide sequence ID" value="NZ_JAJSBI010000007.1"/>
</dbReference>
<feature type="domain" description="DUF397" evidence="1">
    <location>
        <begin position="17"/>
        <end position="74"/>
    </location>
</feature>
<comment type="caution">
    <text evidence="2">The sequence shown here is derived from an EMBL/GenBank/DDBJ whole genome shotgun (WGS) entry which is preliminary data.</text>
</comment>
<dbReference type="Pfam" id="PF04149">
    <property type="entry name" value="DUF397"/>
    <property type="match status" value="1"/>
</dbReference>
<evidence type="ECO:0000313" key="3">
    <source>
        <dbReference type="Proteomes" id="UP001108029"/>
    </source>
</evidence>
<proteinExistence type="predicted"/>
<keyword evidence="3" id="KW-1185">Reference proteome</keyword>
<dbReference type="Proteomes" id="UP001108029">
    <property type="component" value="Unassembled WGS sequence"/>
</dbReference>